<dbReference type="Pfam" id="PF05913">
    <property type="entry name" value="MupG_C"/>
    <property type="match status" value="1"/>
</dbReference>
<reference evidence="3" key="1">
    <citation type="journal article" date="2021" name="PeerJ">
        <title>Extensive microbial diversity within the chicken gut microbiome revealed by metagenomics and culture.</title>
        <authorList>
            <person name="Gilroy R."/>
            <person name="Ravi A."/>
            <person name="Getino M."/>
            <person name="Pursley I."/>
            <person name="Horton D.L."/>
            <person name="Alikhan N.F."/>
            <person name="Baker D."/>
            <person name="Gharbi K."/>
            <person name="Hall N."/>
            <person name="Watson M."/>
            <person name="Adriaenssens E.M."/>
            <person name="Foster-Nyarko E."/>
            <person name="Jarju S."/>
            <person name="Secka A."/>
            <person name="Antonio M."/>
            <person name="Oren A."/>
            <person name="Chaudhuri R.R."/>
            <person name="La Ragione R."/>
            <person name="Hildebrand F."/>
            <person name="Pallen M.J."/>
        </authorList>
    </citation>
    <scope>NUCLEOTIDE SEQUENCE</scope>
    <source>
        <strain evidence="3">ChiHcolR34-3080</strain>
    </source>
</reference>
<feature type="domain" description="6-phospho-N-acetylmuramidase N-terminal" evidence="2">
    <location>
        <begin position="5"/>
        <end position="227"/>
    </location>
</feature>
<dbReference type="PANTHER" id="PTHR38435:SF2">
    <property type="entry name" value="DUF871 DOMAIN-CONTAINING PROTEIN"/>
    <property type="match status" value="1"/>
</dbReference>
<reference evidence="3" key="2">
    <citation type="submission" date="2021-04" db="EMBL/GenBank/DDBJ databases">
        <authorList>
            <person name="Gilroy R."/>
        </authorList>
    </citation>
    <scope>NUCLEOTIDE SEQUENCE</scope>
    <source>
        <strain evidence="3">ChiHcolR34-3080</strain>
    </source>
</reference>
<dbReference type="AlphaFoldDB" id="A0A9D1QCI1"/>
<protein>
    <submittedName>
        <fullName evidence="3">DUF871 family protein</fullName>
    </submittedName>
</protein>
<dbReference type="InterPro" id="IPR017853">
    <property type="entry name" value="GH"/>
</dbReference>
<dbReference type="Gene3D" id="3.20.20.70">
    <property type="entry name" value="Aldolase class I"/>
    <property type="match status" value="1"/>
</dbReference>
<evidence type="ECO:0000259" key="2">
    <source>
        <dbReference type="Pfam" id="PF19200"/>
    </source>
</evidence>
<dbReference type="SUPFAM" id="SSF50891">
    <property type="entry name" value="Cyclophilin-like"/>
    <property type="match status" value="1"/>
</dbReference>
<organism evidence="3 4">
    <name type="scientific">Candidatus Faecalibacterium intestinigallinarum</name>
    <dbReference type="NCBI Taxonomy" id="2838581"/>
    <lineage>
        <taxon>Bacteria</taxon>
        <taxon>Bacillati</taxon>
        <taxon>Bacillota</taxon>
        <taxon>Clostridia</taxon>
        <taxon>Eubacteriales</taxon>
        <taxon>Oscillospiraceae</taxon>
        <taxon>Faecalibacterium</taxon>
    </lineage>
</organism>
<dbReference type="EMBL" id="DXHQ01000113">
    <property type="protein sequence ID" value="HIW09675.1"/>
    <property type="molecule type" value="Genomic_DNA"/>
</dbReference>
<evidence type="ECO:0000259" key="1">
    <source>
        <dbReference type="Pfam" id="PF05913"/>
    </source>
</evidence>
<dbReference type="InterPro" id="IPR013785">
    <property type="entry name" value="Aldolase_TIM"/>
</dbReference>
<feature type="domain" description="6-phospho-N-acetylmuramidase C-terminal" evidence="1">
    <location>
        <begin position="249"/>
        <end position="345"/>
    </location>
</feature>
<dbReference type="InterPro" id="IPR043894">
    <property type="entry name" value="MupG_C"/>
</dbReference>
<dbReference type="PANTHER" id="PTHR38435">
    <property type="match status" value="1"/>
</dbReference>
<evidence type="ECO:0000313" key="3">
    <source>
        <dbReference type="EMBL" id="HIW09675.1"/>
    </source>
</evidence>
<dbReference type="InterPro" id="IPR008589">
    <property type="entry name" value="MupG"/>
</dbReference>
<sequence>MPDFLGRSVYLTEFEKQKAPLAAHPAGGAPVFISLHIGEEFGPDYPARVRAMCGWLRQQGWRILADVSELTARQFGCDDIAALAGELGLWGLRLDDGFTLEEACALAAAMPVAVNASTTTPAEAAALAAAGPEVIAIHNFYPRPETGLDPDFLRESTRMLQAAGLKVYAFIPGDGQLRGPLHAGLPTLEAHRAAAPLAAFADLAVNYGMDGIFAGDPGVSSYELELIERYCATGVLPVPVRLAPGQEGLYGQIFTCRPDSPRWLVRYQESRKYAAAGGPVEPAGCGPRPRGTVTMDNRFYGRYSGEIQLIREALPADERVNVIGRLDERYLLLADCIRRGSRFEMVRPPERKEPADAL</sequence>
<dbReference type="InterPro" id="IPR029000">
    <property type="entry name" value="Cyclophilin-like_dom_sf"/>
</dbReference>
<comment type="caution">
    <text evidence="3">The sequence shown here is derived from an EMBL/GenBank/DDBJ whole genome shotgun (WGS) entry which is preliminary data.</text>
</comment>
<proteinExistence type="predicted"/>
<dbReference type="Proteomes" id="UP000823933">
    <property type="component" value="Unassembled WGS sequence"/>
</dbReference>
<gene>
    <name evidence="3" type="ORF">H9890_09795</name>
</gene>
<dbReference type="Pfam" id="PF19200">
    <property type="entry name" value="MupG_N"/>
    <property type="match status" value="1"/>
</dbReference>
<accession>A0A9D1QCI1</accession>
<dbReference type="Gene3D" id="2.40.100.10">
    <property type="entry name" value="Cyclophilin-like"/>
    <property type="match status" value="1"/>
</dbReference>
<dbReference type="SUPFAM" id="SSF51445">
    <property type="entry name" value="(Trans)glycosidases"/>
    <property type="match status" value="1"/>
</dbReference>
<dbReference type="InterPro" id="IPR043797">
    <property type="entry name" value="MupG_N"/>
</dbReference>
<name>A0A9D1QCI1_9FIRM</name>
<evidence type="ECO:0000313" key="4">
    <source>
        <dbReference type="Proteomes" id="UP000823933"/>
    </source>
</evidence>